<evidence type="ECO:0000313" key="2">
    <source>
        <dbReference type="Proteomes" id="UP000672032"/>
    </source>
</evidence>
<reference evidence="1" key="1">
    <citation type="submission" date="2020-10" db="EMBL/GenBank/DDBJ databases">
        <title>Genome Sequence of Monilinia vaccinii-corymbosi Sheds Light on Mummy Berry Disease Infection of Blueberry and Mating Type.</title>
        <authorList>
            <person name="Yow A.G."/>
            <person name="Zhang Y."/>
            <person name="Bansal K."/>
            <person name="Eacker S.M."/>
            <person name="Sullivan S."/>
            <person name="Liachko I."/>
            <person name="Cubeta M.A."/>
            <person name="Rollins J.A."/>
            <person name="Ashrafi H."/>
        </authorList>
    </citation>
    <scope>NUCLEOTIDE SEQUENCE</scope>
    <source>
        <strain evidence="1">RL-1</strain>
    </source>
</reference>
<proteinExistence type="predicted"/>
<dbReference type="EMBL" id="CP063410">
    <property type="protein sequence ID" value="QSZ36165.1"/>
    <property type="molecule type" value="Genomic_DNA"/>
</dbReference>
<dbReference type="AlphaFoldDB" id="A0A8A3PMI0"/>
<dbReference type="OrthoDB" id="446113at2759"/>
<accession>A0A8A3PMI0</accession>
<protein>
    <submittedName>
        <fullName evidence="1">Uncharacterized protein</fullName>
    </submittedName>
</protein>
<organism evidence="1 2">
    <name type="scientific">Monilinia vaccinii-corymbosi</name>
    <dbReference type="NCBI Taxonomy" id="61207"/>
    <lineage>
        <taxon>Eukaryota</taxon>
        <taxon>Fungi</taxon>
        <taxon>Dikarya</taxon>
        <taxon>Ascomycota</taxon>
        <taxon>Pezizomycotina</taxon>
        <taxon>Leotiomycetes</taxon>
        <taxon>Helotiales</taxon>
        <taxon>Sclerotiniaceae</taxon>
        <taxon>Monilinia</taxon>
    </lineage>
</organism>
<keyword evidence="2" id="KW-1185">Reference proteome</keyword>
<sequence length="268" mass="29923">MDNARTFWSIKHYEVAGTTCTSFSTLDPRQSEKHGFGCEEKTFSRWQGMRDISVQAYTKRMVGDQSFGTAGYCFIDFSVPCTAATAISLDCSMIPNTSRPFKSPGSRYMKEDSLLHSLNNQPISRWLRLGSVVPALDPLVASICGLSSDGQYFQPRREDIQGIQALLQLDLELLYAEDATHIFTSADTEHPQSQQRSVAAPFPNWQDYDESMSRFHGEPADIWPARSTAPGGVAVRILFAPAKIKTEIEILAPFDSLRARKSLGNYHL</sequence>
<name>A0A8A3PMI0_9HELO</name>
<evidence type="ECO:0000313" key="1">
    <source>
        <dbReference type="EMBL" id="QSZ36165.1"/>
    </source>
</evidence>
<gene>
    <name evidence="1" type="ORF">DSL72_007290</name>
</gene>
<dbReference type="Proteomes" id="UP000672032">
    <property type="component" value="Chromosome 6"/>
</dbReference>